<dbReference type="EC" id="3.1.3.11" evidence="9"/>
<proteinExistence type="inferred from homology"/>
<feature type="domain" description="Fructose-1-6-bisphosphatase class I N-terminal" evidence="11">
    <location>
        <begin position="37"/>
        <end position="198"/>
    </location>
</feature>
<feature type="binding site" evidence="9">
    <location>
        <position position="107"/>
    </location>
    <ligand>
        <name>Mg(2+)</name>
        <dbReference type="ChEBI" id="CHEBI:18420"/>
        <label>1</label>
    </ligand>
</feature>
<feature type="binding site" evidence="9">
    <location>
        <begin position="129"/>
        <end position="132"/>
    </location>
    <ligand>
        <name>substrate</name>
    </ligand>
</feature>
<keyword evidence="5 9" id="KW-0479">Metal-binding</keyword>
<dbReference type="PANTHER" id="PTHR11556:SF35">
    <property type="entry name" value="SEDOHEPTULOSE-1,7-BISPHOSPHATASE, CHLOROPLASTIC"/>
    <property type="match status" value="1"/>
</dbReference>
<dbReference type="Pfam" id="PF00316">
    <property type="entry name" value="FBPase"/>
    <property type="match status" value="1"/>
</dbReference>
<comment type="subcellular location">
    <subcellularLocation>
        <location evidence="9">Cytoplasm</location>
    </subcellularLocation>
</comment>
<keyword evidence="6 9" id="KW-0378">Hydrolase</keyword>
<protein>
    <recommendedName>
        <fullName evidence="9">Fructose-1,6-bisphosphatase class 1</fullName>
        <shortName evidence="9">FBPase class 1</shortName>
        <ecNumber evidence="9">3.1.3.11</ecNumber>
    </recommendedName>
    <alternativeName>
        <fullName evidence="9">D-fructose-1,6-bisphosphate 1-phosphohydrolase class 1</fullName>
    </alternativeName>
</protein>
<gene>
    <name evidence="9" type="primary">fbp</name>
    <name evidence="13" type="ORF">BTR14_05055</name>
</gene>
<evidence type="ECO:0000256" key="6">
    <source>
        <dbReference type="ARBA" id="ARBA00022801"/>
    </source>
</evidence>
<comment type="caution">
    <text evidence="13">The sequence shown here is derived from an EMBL/GenBank/DDBJ whole genome shotgun (WGS) entry which is preliminary data.</text>
</comment>
<dbReference type="InterPro" id="IPR020548">
    <property type="entry name" value="Fructose_bisphosphatase_AS"/>
</dbReference>
<evidence type="ECO:0000256" key="1">
    <source>
        <dbReference type="ARBA" id="ARBA00001273"/>
    </source>
</evidence>
<dbReference type="CDD" id="cd00354">
    <property type="entry name" value="FBPase"/>
    <property type="match status" value="1"/>
</dbReference>
<comment type="similarity">
    <text evidence="3 9 10">Belongs to the FBPase class 1 family.</text>
</comment>
<organism evidence="13 14">
    <name type="scientific">Xaviernesmea rhizosphaerae</name>
    <dbReference type="NCBI Taxonomy" id="1672749"/>
    <lineage>
        <taxon>Bacteria</taxon>
        <taxon>Pseudomonadati</taxon>
        <taxon>Pseudomonadota</taxon>
        <taxon>Alphaproteobacteria</taxon>
        <taxon>Hyphomicrobiales</taxon>
        <taxon>Rhizobiaceae</taxon>
        <taxon>Rhizobium/Agrobacterium group</taxon>
        <taxon>Xaviernesmea</taxon>
    </lineage>
</organism>
<dbReference type="InterPro" id="IPR028343">
    <property type="entry name" value="FBPtase"/>
</dbReference>
<feature type="binding site" evidence="9">
    <location>
        <position position="287"/>
    </location>
    <ligand>
        <name>Mg(2+)</name>
        <dbReference type="ChEBI" id="CHEBI:18420"/>
        <label>2</label>
    </ligand>
</feature>
<dbReference type="PIRSF" id="PIRSF000904">
    <property type="entry name" value="FBPtase_SBPase"/>
    <property type="match status" value="1"/>
</dbReference>
<evidence type="ECO:0000256" key="3">
    <source>
        <dbReference type="ARBA" id="ARBA00010941"/>
    </source>
</evidence>
<keyword evidence="8 9" id="KW-0119">Carbohydrate metabolism</keyword>
<evidence type="ECO:0000256" key="5">
    <source>
        <dbReference type="ARBA" id="ARBA00022723"/>
    </source>
</evidence>
<evidence type="ECO:0000256" key="2">
    <source>
        <dbReference type="ARBA" id="ARBA00005215"/>
    </source>
</evidence>
<evidence type="ECO:0000259" key="11">
    <source>
        <dbReference type="Pfam" id="PF00316"/>
    </source>
</evidence>
<comment type="catalytic activity">
    <reaction evidence="1 9">
        <text>beta-D-fructose 1,6-bisphosphate + H2O = beta-D-fructose 6-phosphate + phosphate</text>
        <dbReference type="Rhea" id="RHEA:11064"/>
        <dbReference type="ChEBI" id="CHEBI:15377"/>
        <dbReference type="ChEBI" id="CHEBI:32966"/>
        <dbReference type="ChEBI" id="CHEBI:43474"/>
        <dbReference type="ChEBI" id="CHEBI:57634"/>
        <dbReference type="EC" id="3.1.3.11"/>
    </reaction>
</comment>
<evidence type="ECO:0000313" key="14">
    <source>
        <dbReference type="Proteomes" id="UP000192652"/>
    </source>
</evidence>
<dbReference type="NCBIfam" id="NF006780">
    <property type="entry name" value="PRK09293.1-4"/>
    <property type="match status" value="1"/>
</dbReference>
<dbReference type="PROSITE" id="PS00124">
    <property type="entry name" value="FBPASE"/>
    <property type="match status" value="1"/>
</dbReference>
<accession>A0ABX3PGF3</accession>
<reference evidence="13 14" key="1">
    <citation type="journal article" date="2017" name="Antonie Van Leeuwenhoek">
        <title>Rhizobium rhizosphaerae sp. nov., a novel species isolated from rice rhizosphere.</title>
        <authorList>
            <person name="Zhao J.J."/>
            <person name="Zhang J."/>
            <person name="Zhang R.J."/>
            <person name="Zhang C.W."/>
            <person name="Yin H.Q."/>
            <person name="Zhang X.X."/>
        </authorList>
    </citation>
    <scope>NUCLEOTIDE SEQUENCE [LARGE SCALE GENOMIC DNA]</scope>
    <source>
        <strain evidence="13 14">RD15</strain>
    </source>
</reference>
<evidence type="ECO:0000256" key="8">
    <source>
        <dbReference type="ARBA" id="ARBA00023277"/>
    </source>
</evidence>
<comment type="caution">
    <text evidence="9">Lacks conserved residue(s) required for the propagation of feature annotation.</text>
</comment>
<dbReference type="PRINTS" id="PR00115">
    <property type="entry name" value="F16BPHPHTASE"/>
</dbReference>
<dbReference type="Proteomes" id="UP000192652">
    <property type="component" value="Unassembled WGS sequence"/>
</dbReference>
<dbReference type="RefSeq" id="WP_081174347.1">
    <property type="nucleotide sequence ID" value="NZ_MSPX01000003.1"/>
</dbReference>
<keyword evidence="7 9" id="KW-0460">Magnesium</keyword>
<dbReference type="Pfam" id="PF18913">
    <property type="entry name" value="FBPase_C"/>
    <property type="match status" value="1"/>
</dbReference>
<dbReference type="InterPro" id="IPR033391">
    <property type="entry name" value="FBPase_N"/>
</dbReference>
<evidence type="ECO:0000256" key="4">
    <source>
        <dbReference type="ARBA" id="ARBA00022490"/>
    </source>
</evidence>
<sequence length="347" mass="36057">MALQAVDDGLRLEGDVMPPKAATVDSYLADWAGQDGAKVEVAGVIRALLEASRRLAARIAEGALPGDPGLPAGSNTDGDTQKRIDVASHDLFVELLTEAGVAIILSEEAEAPVIGKAGGRLAVAVDPLDGSSNVGTGAPLGTIFSILPAEGDDPFLVPGRRQIAAGYVSYGHTVDLGFSVGHGVVLATFSPSQQTFLVTGSATSLAGDAKELAFNASVTPHLAPAMRRFVEDCWTGKAGPRGKSYNMRWLGALVGDLHRILKRKGLFFYVGDARPGYAQGRLRHVYECNPIAFLVEQAGGKATDGVTPLLDLVPTGHHARVPLVFGAAAEVEAVADYLQAGTAQAAE</sequence>
<comment type="pathway">
    <text evidence="2">Carbohydrate biosynthesis; Calvin cycle.</text>
</comment>
<dbReference type="Gene3D" id="3.40.190.80">
    <property type="match status" value="1"/>
</dbReference>
<dbReference type="EMBL" id="MSPX01000003">
    <property type="protein sequence ID" value="OQP87314.1"/>
    <property type="molecule type" value="Genomic_DNA"/>
</dbReference>
<keyword evidence="14" id="KW-1185">Reference proteome</keyword>
<evidence type="ECO:0000256" key="10">
    <source>
        <dbReference type="RuleBase" id="RU000508"/>
    </source>
</evidence>
<dbReference type="SUPFAM" id="SSF56655">
    <property type="entry name" value="Carbohydrate phosphatase"/>
    <property type="match status" value="1"/>
</dbReference>
<dbReference type="PIRSF" id="PIRSF500210">
    <property type="entry name" value="FBPtase"/>
    <property type="match status" value="1"/>
</dbReference>
<dbReference type="HAMAP" id="MF_01855">
    <property type="entry name" value="FBPase_class1"/>
    <property type="match status" value="1"/>
</dbReference>
<feature type="domain" description="Fructose-1-6-bisphosphatase class 1 C-terminal" evidence="12">
    <location>
        <begin position="208"/>
        <end position="338"/>
    </location>
</feature>
<feature type="binding site" evidence="9">
    <location>
        <position position="215"/>
    </location>
    <ligand>
        <name>substrate</name>
    </ligand>
</feature>
<dbReference type="InterPro" id="IPR044015">
    <property type="entry name" value="FBPase_C_dom"/>
</dbReference>
<name>A0ABX3PGF3_9HYPH</name>
<feature type="binding site" evidence="9">
    <location>
        <position position="126"/>
    </location>
    <ligand>
        <name>Mg(2+)</name>
        <dbReference type="ChEBI" id="CHEBI:18420"/>
        <label>1</label>
    </ligand>
</feature>
<dbReference type="PANTHER" id="PTHR11556">
    <property type="entry name" value="FRUCTOSE-1,6-BISPHOSPHATASE-RELATED"/>
    <property type="match status" value="1"/>
</dbReference>
<dbReference type="InterPro" id="IPR000146">
    <property type="entry name" value="FBPase_class-1"/>
</dbReference>
<evidence type="ECO:0000256" key="7">
    <source>
        <dbReference type="ARBA" id="ARBA00022842"/>
    </source>
</evidence>
<feature type="binding site" evidence="9">
    <location>
        <position position="129"/>
    </location>
    <ligand>
        <name>Mg(2+)</name>
        <dbReference type="ChEBI" id="CHEBI:18420"/>
        <label>2</label>
    </ligand>
</feature>
<feature type="binding site" evidence="9">
    <location>
        <position position="126"/>
    </location>
    <ligand>
        <name>Mg(2+)</name>
        <dbReference type="ChEBI" id="CHEBI:18420"/>
        <label>2</label>
    </ligand>
</feature>
<keyword evidence="4 9" id="KW-0963">Cytoplasm</keyword>
<comment type="subunit">
    <text evidence="9">Homotetramer.</text>
</comment>
<dbReference type="Gene3D" id="3.30.540.10">
    <property type="entry name" value="Fructose-1,6-Bisphosphatase, subunit A, domain 1"/>
    <property type="match status" value="1"/>
</dbReference>
<feature type="binding site" evidence="9">
    <location>
        <position position="128"/>
    </location>
    <ligand>
        <name>Mg(2+)</name>
        <dbReference type="ChEBI" id="CHEBI:18420"/>
        <label>1</label>
    </ligand>
</feature>
<evidence type="ECO:0000259" key="12">
    <source>
        <dbReference type="Pfam" id="PF18913"/>
    </source>
</evidence>
<evidence type="ECO:0000313" key="13">
    <source>
        <dbReference type="EMBL" id="OQP87314.1"/>
    </source>
</evidence>
<comment type="cofactor">
    <cofactor evidence="9">
        <name>Mg(2+)</name>
        <dbReference type="ChEBI" id="CHEBI:18420"/>
    </cofactor>
    <text evidence="9">Binds 2 magnesium ions per subunit.</text>
</comment>
<evidence type="ECO:0000256" key="9">
    <source>
        <dbReference type="HAMAP-Rule" id="MF_01855"/>
    </source>
</evidence>